<feature type="domain" description="Spondin" evidence="1">
    <location>
        <begin position="50"/>
        <end position="158"/>
    </location>
</feature>
<evidence type="ECO:0000259" key="1">
    <source>
        <dbReference type="Pfam" id="PF06468"/>
    </source>
</evidence>
<dbReference type="Gene3D" id="2.60.40.2130">
    <property type="entry name" value="F-spondin domain"/>
    <property type="match status" value="1"/>
</dbReference>
<dbReference type="Proteomes" id="UP000198921">
    <property type="component" value="Unassembled WGS sequence"/>
</dbReference>
<name>A0A1H3AKN9_9ACTN</name>
<evidence type="ECO:0000313" key="2">
    <source>
        <dbReference type="EMBL" id="SDX30011.1"/>
    </source>
</evidence>
<dbReference type="NCBIfam" id="NF038123">
    <property type="entry name" value="NF038123_dom"/>
    <property type="match status" value="1"/>
</dbReference>
<organism evidence="2 3">
    <name type="scientific">Geodermatophilus africanus</name>
    <dbReference type="NCBI Taxonomy" id="1137993"/>
    <lineage>
        <taxon>Bacteria</taxon>
        <taxon>Bacillati</taxon>
        <taxon>Actinomycetota</taxon>
        <taxon>Actinomycetes</taxon>
        <taxon>Geodermatophilales</taxon>
        <taxon>Geodermatophilaceae</taxon>
        <taxon>Geodermatophilus</taxon>
    </lineage>
</organism>
<sequence>MSVNSTDAPVRAAAADAAEYGLEHGFCPATWQVAIRNLTPPGSQPLSPPVIAVHRPDVHVWQEGQIASHALVAVAEDADNPILVSALSKLPGVSEAFAVEGGPIPPGSTGEYSVRVRPGQRVSIVTMLVNTNDAFTGVDSVELHETPTTVEAIAYDAGSEVNNERTASIPGPCCGNFFVREPEGDVIRPHEGITGRGDLDSATYGWSDPVAEIRFTRLD</sequence>
<dbReference type="AlphaFoldDB" id="A0A1H3AKN9"/>
<proteinExistence type="predicted"/>
<accession>A0A1H3AKN9</accession>
<reference evidence="3" key="1">
    <citation type="submission" date="2016-10" db="EMBL/GenBank/DDBJ databases">
        <authorList>
            <person name="Varghese N."/>
            <person name="Submissions S."/>
        </authorList>
    </citation>
    <scope>NUCLEOTIDE SEQUENCE [LARGE SCALE GENOMIC DNA]</scope>
    <source>
        <strain evidence="3">DSM 45422</strain>
    </source>
</reference>
<protein>
    <submittedName>
        <fullName evidence="2">Spondin_N</fullName>
    </submittedName>
</protein>
<keyword evidence="3" id="KW-1185">Reference proteome</keyword>
<dbReference type="Pfam" id="PF06468">
    <property type="entry name" value="Spond_N"/>
    <property type="match status" value="1"/>
</dbReference>
<dbReference type="InterPro" id="IPR038678">
    <property type="entry name" value="Spondin_N_sf"/>
</dbReference>
<dbReference type="STRING" id="1137993.SAMN05660209_00081"/>
<evidence type="ECO:0000313" key="3">
    <source>
        <dbReference type="Proteomes" id="UP000198921"/>
    </source>
</evidence>
<dbReference type="InterPro" id="IPR009465">
    <property type="entry name" value="Spondin_N"/>
</dbReference>
<dbReference type="OrthoDB" id="5188840at2"/>
<gene>
    <name evidence="2" type="ORF">SAMN05660209_00081</name>
</gene>
<dbReference type="EMBL" id="FNOT01000001">
    <property type="protein sequence ID" value="SDX30011.1"/>
    <property type="molecule type" value="Genomic_DNA"/>
</dbReference>
<dbReference type="RefSeq" id="WP_091150324.1">
    <property type="nucleotide sequence ID" value="NZ_FNOT01000001.1"/>
</dbReference>